<feature type="compositionally biased region" description="Low complexity" evidence="8">
    <location>
        <begin position="594"/>
        <end position="612"/>
    </location>
</feature>
<dbReference type="FunFam" id="1.10.20.10:FF:000001">
    <property type="entry name" value="Histone H3"/>
    <property type="match status" value="1"/>
</dbReference>
<dbReference type="Pfam" id="PF00773">
    <property type="entry name" value="RNB"/>
    <property type="match status" value="2"/>
</dbReference>
<dbReference type="OrthoDB" id="2285229at2759"/>
<evidence type="ECO:0000259" key="9">
    <source>
        <dbReference type="SMART" id="SM00955"/>
    </source>
</evidence>
<gene>
    <name evidence="10" type="ORF">AV274_1567</name>
</gene>
<dbReference type="GO" id="GO:0003677">
    <property type="term" value="F:DNA binding"/>
    <property type="evidence" value="ECO:0007669"/>
    <property type="project" value="UniProtKB-KW"/>
</dbReference>
<dbReference type="SMART" id="SM00428">
    <property type="entry name" value="H3"/>
    <property type="match status" value="1"/>
</dbReference>
<dbReference type="STRING" id="478820.A0A196SKA3"/>
<evidence type="ECO:0000256" key="4">
    <source>
        <dbReference type="ARBA" id="ARBA00022454"/>
    </source>
</evidence>
<feature type="region of interest" description="Disordered" evidence="8">
    <location>
        <begin position="649"/>
        <end position="694"/>
    </location>
</feature>
<dbReference type="GO" id="GO:0004540">
    <property type="term" value="F:RNA nuclease activity"/>
    <property type="evidence" value="ECO:0007669"/>
    <property type="project" value="InterPro"/>
</dbReference>
<dbReference type="SUPFAM" id="SSF47113">
    <property type="entry name" value="Histone-fold"/>
    <property type="match status" value="1"/>
</dbReference>
<keyword evidence="7" id="KW-0544">Nucleosome core</keyword>
<dbReference type="InterPro" id="IPR000164">
    <property type="entry name" value="Histone_H3/CENP-A"/>
</dbReference>
<feature type="domain" description="RNB" evidence="9">
    <location>
        <begin position="500"/>
        <end position="921"/>
    </location>
</feature>
<evidence type="ECO:0000256" key="1">
    <source>
        <dbReference type="ARBA" id="ARBA00004123"/>
    </source>
</evidence>
<comment type="subcellular location">
    <subcellularLocation>
        <location evidence="2">Chromosome</location>
    </subcellularLocation>
    <subcellularLocation>
        <location evidence="1">Nucleus</location>
    </subcellularLocation>
</comment>
<feature type="compositionally biased region" description="Low complexity" evidence="8">
    <location>
        <begin position="22"/>
        <end position="36"/>
    </location>
</feature>
<protein>
    <submittedName>
        <fullName evidence="10">Histone H3</fullName>
    </submittedName>
</protein>
<organism evidence="10 11">
    <name type="scientific">Blastocystis sp. subtype 1 (strain ATCC 50177 / NandII)</name>
    <dbReference type="NCBI Taxonomy" id="478820"/>
    <lineage>
        <taxon>Eukaryota</taxon>
        <taxon>Sar</taxon>
        <taxon>Stramenopiles</taxon>
        <taxon>Bigyra</taxon>
        <taxon>Opalozoa</taxon>
        <taxon>Opalinata</taxon>
        <taxon>Blastocystidae</taxon>
        <taxon>Blastocystis</taxon>
    </lineage>
</organism>
<keyword evidence="6" id="KW-0539">Nucleus</keyword>
<dbReference type="Proteomes" id="UP000078348">
    <property type="component" value="Unassembled WGS sequence"/>
</dbReference>
<dbReference type="GO" id="GO:0046982">
    <property type="term" value="F:protein heterodimerization activity"/>
    <property type="evidence" value="ECO:0007669"/>
    <property type="project" value="InterPro"/>
</dbReference>
<comment type="similarity">
    <text evidence="3">Belongs to the histone H3 family.</text>
</comment>
<keyword evidence="11" id="KW-1185">Reference proteome</keyword>
<dbReference type="AlphaFoldDB" id="A0A196SKA3"/>
<comment type="caution">
    <text evidence="10">The sequence shown here is derived from an EMBL/GenBank/DDBJ whole genome shotgun (WGS) entry which is preliminary data.</text>
</comment>
<evidence type="ECO:0000256" key="5">
    <source>
        <dbReference type="ARBA" id="ARBA00023125"/>
    </source>
</evidence>
<dbReference type="SMART" id="SM00955">
    <property type="entry name" value="RNB"/>
    <property type="match status" value="1"/>
</dbReference>
<feature type="region of interest" description="Disordered" evidence="8">
    <location>
        <begin position="1"/>
        <end position="39"/>
    </location>
</feature>
<feature type="compositionally biased region" description="Low complexity" evidence="8">
    <location>
        <begin position="671"/>
        <end position="694"/>
    </location>
</feature>
<accession>A0A196SKA3</accession>
<dbReference type="InterPro" id="IPR009072">
    <property type="entry name" value="Histone-fold"/>
</dbReference>
<dbReference type="EMBL" id="LXWW01000065">
    <property type="protein sequence ID" value="OAO16726.1"/>
    <property type="molecule type" value="Genomic_DNA"/>
</dbReference>
<reference evidence="10 11" key="1">
    <citation type="submission" date="2016-05" db="EMBL/GenBank/DDBJ databases">
        <title>Nuclear genome of Blastocystis sp. subtype 1 NandII.</title>
        <authorList>
            <person name="Gentekaki E."/>
            <person name="Curtis B."/>
            <person name="Stairs C."/>
            <person name="Eme L."/>
            <person name="Herman E."/>
            <person name="Klimes V."/>
            <person name="Arias M.C."/>
            <person name="Elias M."/>
            <person name="Hilliou F."/>
            <person name="Klute M."/>
            <person name="Malik S.-B."/>
            <person name="Pightling A."/>
            <person name="Rachubinski R."/>
            <person name="Salas D."/>
            <person name="Schlacht A."/>
            <person name="Suga H."/>
            <person name="Archibald J."/>
            <person name="Ball S.G."/>
            <person name="Clark G."/>
            <person name="Dacks J."/>
            <person name="Van Der Giezen M."/>
            <person name="Tsaousis A."/>
            <person name="Roger A."/>
        </authorList>
    </citation>
    <scope>NUCLEOTIDE SEQUENCE [LARGE SCALE GENOMIC DNA]</scope>
    <source>
        <strain evidence="11">ATCC 50177 / NandII</strain>
    </source>
</reference>
<dbReference type="PRINTS" id="PR00622">
    <property type="entry name" value="HISTONEH3"/>
</dbReference>
<evidence type="ECO:0000256" key="3">
    <source>
        <dbReference type="ARBA" id="ARBA00010343"/>
    </source>
</evidence>
<dbReference type="PANTHER" id="PTHR11426">
    <property type="entry name" value="HISTONE H3"/>
    <property type="match status" value="1"/>
</dbReference>
<dbReference type="GO" id="GO:0000786">
    <property type="term" value="C:nucleosome"/>
    <property type="evidence" value="ECO:0007669"/>
    <property type="project" value="UniProtKB-KW"/>
</dbReference>
<dbReference type="InterPro" id="IPR012340">
    <property type="entry name" value="NA-bd_OB-fold"/>
</dbReference>
<evidence type="ECO:0000256" key="6">
    <source>
        <dbReference type="ARBA" id="ARBA00023242"/>
    </source>
</evidence>
<name>A0A196SKA3_BLAHN</name>
<dbReference type="Gene3D" id="1.10.20.10">
    <property type="entry name" value="Histone, subunit A"/>
    <property type="match status" value="1"/>
</dbReference>
<evidence type="ECO:0000256" key="8">
    <source>
        <dbReference type="SAM" id="MobiDB-lite"/>
    </source>
</evidence>
<dbReference type="SUPFAM" id="SSF50249">
    <property type="entry name" value="Nucleic acid-binding proteins"/>
    <property type="match status" value="1"/>
</dbReference>
<sequence>MARTKQTARKSTGGKVPRKQLATKAARKSSPSAAAVKKPHRYRPGTVALREIRKYQKSTELLIRKLPFQRLVREVAQDFKNDLRFQSSAVMALQEAAEAYLVSLFEDTNLCAIHAKRVTIMPRDMQLARRIRNEKNWKRSFSILENKLALIDILGDSDEFEEVDRDGKKLPPFGSIVSYTAQREYHVGIYEGTKMIDGIQKLQIRNEHDCIRDVGMGCLNCLIALPSPVISSYSAKDVEEIASGVETLYRSGKFPLDRIYAKFCNYNRFNVEQVLPYLPAKWRSKYGEPILIGAADRFLRSSGHMVERLATDWSSFSEYKCHPKQYLPLLKANYARSASINSIFQNNTGFDANECDRFVDGYKALNTSDEAAVTQFVADNRRVVNALITLSTIYSPTESNFSNYALLRDHVLRPLFASAAPPTPDALSTLHHHTADLLRSLRILEKYTPPQLLLDSKCGYTGFTPACQRDAKRILDSFFLSRASADDLPWDLVDDDAAIRTDFIQVAIAIDSITTSEVDDSISILAPNKVAVHIADPTSFIPLGSDLDYNASLRSVTYYYPDRVYPLYPWEIATACSLSTTQFADTNPDNRYHPTSLSTLSLPSSQSSQSLQEVATPRPRALTIVIEFGADGGILDCSVHPTVEAILNETLPPAPRPKPFASSVTTPNTHNTTSDDNSITHNTTSDDNTTASNDSAFTTLQPLKDPRANVQRFAARRATGSNAAVLGFAPSAASALPPTTSPIFERVVGGAVTRQSIQHTLTSLYRLACRRRQYRERRGCIDFSFPEARFHVAAGAAEGTIGERDAAEKAEQLVMEMMVAAGEVVGALGKENKLPLPYRVHPYNVLLPSDQMQQRLLAAPVQYPLLVHSWEQLVRCLPAKVAREAGPHSGLGIDAYVQVTSPLRRYNDCLVHRQLKAFAHHQPLPYDEETMFRVGTKCFQMEKMSTKFEDAWNRYIILQRMKDLLATGALTLTATVLEVTLRGMNTVVCGVVANDLGLRFNVSASTILQKGEKVTVTVLDVVPDCLKIKAAMEGEWRVDDAPDYSKVL</sequence>
<dbReference type="CDD" id="cd22911">
    <property type="entry name" value="HFD_H3"/>
    <property type="match status" value="1"/>
</dbReference>
<dbReference type="InterPro" id="IPR007125">
    <property type="entry name" value="H2A/H2B/H3"/>
</dbReference>
<dbReference type="PROSITE" id="PS00959">
    <property type="entry name" value="HISTONE_H3_2"/>
    <property type="match status" value="1"/>
</dbReference>
<dbReference type="GO" id="GO:0003723">
    <property type="term" value="F:RNA binding"/>
    <property type="evidence" value="ECO:0007669"/>
    <property type="project" value="InterPro"/>
</dbReference>
<evidence type="ECO:0000313" key="10">
    <source>
        <dbReference type="EMBL" id="OAO16726.1"/>
    </source>
</evidence>
<feature type="region of interest" description="Disordered" evidence="8">
    <location>
        <begin position="587"/>
        <end position="614"/>
    </location>
</feature>
<proteinExistence type="inferred from homology"/>
<evidence type="ECO:0000256" key="2">
    <source>
        <dbReference type="ARBA" id="ARBA00004286"/>
    </source>
</evidence>
<keyword evidence="4" id="KW-0158">Chromosome</keyword>
<evidence type="ECO:0000313" key="11">
    <source>
        <dbReference type="Proteomes" id="UP000078348"/>
    </source>
</evidence>
<dbReference type="InterPro" id="IPR001900">
    <property type="entry name" value="RNase_II/R"/>
</dbReference>
<dbReference type="GO" id="GO:0005654">
    <property type="term" value="C:nucleoplasm"/>
    <property type="evidence" value="ECO:0007669"/>
    <property type="project" value="UniProtKB-ARBA"/>
</dbReference>
<dbReference type="GO" id="GO:0030527">
    <property type="term" value="F:structural constituent of chromatin"/>
    <property type="evidence" value="ECO:0007669"/>
    <property type="project" value="InterPro"/>
</dbReference>
<keyword evidence="5" id="KW-0238">DNA-binding</keyword>
<evidence type="ECO:0000256" key="7">
    <source>
        <dbReference type="ARBA" id="ARBA00023269"/>
    </source>
</evidence>
<dbReference type="Pfam" id="PF00125">
    <property type="entry name" value="Histone"/>
    <property type="match status" value="1"/>
</dbReference>